<dbReference type="SUPFAM" id="SSF51735">
    <property type="entry name" value="NAD(P)-binding Rossmann-fold domains"/>
    <property type="match status" value="1"/>
</dbReference>
<name>A0A4S3MLC4_9RHOB</name>
<dbReference type="GO" id="GO:0006631">
    <property type="term" value="P:fatty acid metabolic process"/>
    <property type="evidence" value="ECO:0007669"/>
    <property type="project" value="InterPro"/>
</dbReference>
<keyword evidence="3" id="KW-0442">Lipid degradation</keyword>
<dbReference type="AlphaFoldDB" id="A0A4S3MLC4"/>
<evidence type="ECO:0000256" key="4">
    <source>
        <dbReference type="ARBA" id="ARBA00023140"/>
    </source>
</evidence>
<dbReference type="PANTHER" id="PTHR23309">
    <property type="entry name" value="3-HYDROXYACYL-COA DEHYROGENASE"/>
    <property type="match status" value="1"/>
</dbReference>
<dbReference type="Gene3D" id="3.40.50.720">
    <property type="entry name" value="NAD(P)-binding Rossmann-like Domain"/>
    <property type="match status" value="1"/>
</dbReference>
<organism evidence="10 11">
    <name type="scientific">Aliigemmobacter aestuarii</name>
    <dbReference type="NCBI Taxonomy" id="1445661"/>
    <lineage>
        <taxon>Bacteria</taxon>
        <taxon>Pseudomonadati</taxon>
        <taxon>Pseudomonadota</taxon>
        <taxon>Alphaproteobacteria</taxon>
        <taxon>Rhodobacterales</taxon>
        <taxon>Paracoccaceae</taxon>
        <taxon>Aliigemmobacter</taxon>
    </lineage>
</organism>
<evidence type="ECO:0000313" key="10">
    <source>
        <dbReference type="EMBL" id="THD82887.1"/>
    </source>
</evidence>
<dbReference type="InterPro" id="IPR001753">
    <property type="entry name" value="Enoyl-CoA_hydra/iso"/>
</dbReference>
<dbReference type="Gene3D" id="3.90.226.10">
    <property type="entry name" value="2-enoyl-CoA Hydratase, Chain A, domain 1"/>
    <property type="match status" value="1"/>
</dbReference>
<evidence type="ECO:0000256" key="7">
    <source>
        <dbReference type="ARBA" id="ARBA00023268"/>
    </source>
</evidence>
<comment type="catalytic activity">
    <reaction evidence="8">
        <text>a (3S)-3-hydroxyacyl-CoA + NAD(+) = a 3-oxoacyl-CoA + NADH + H(+)</text>
        <dbReference type="Rhea" id="RHEA:22432"/>
        <dbReference type="ChEBI" id="CHEBI:15378"/>
        <dbReference type="ChEBI" id="CHEBI:57318"/>
        <dbReference type="ChEBI" id="CHEBI:57540"/>
        <dbReference type="ChEBI" id="CHEBI:57945"/>
        <dbReference type="ChEBI" id="CHEBI:90726"/>
        <dbReference type="EC" id="1.1.1.35"/>
    </reaction>
</comment>
<sequence>MSVTERQAVRLDRTETGVLHVVIDNPPVNALSHRVRAGIGHALDVAHADHLVRAIVLRAEGRSFPAGADIAEFGLPPQPPLLPDLCARIESCPKPVVAAIHGSALGGGLELALAAHRRIADAQSRLGLPEVSLGLLPGAGGTQRTPRLIGAEQALRLMLSGRPVGAAEALAMGLVDRVVEDGLAAAAEAEALALAEAGTPIPTRDRREGMRDATAYQRAVAAARAALPKEGRLQAPARIIDCVEAALLLPFGQGLAFERAAFEDLLATSEAAALRHVFFAERALSRFPESGATPRPLRTIAVAGAAGVEQVLPLLQAGYSVILIEPAKSQLVAALELVAARQQELVTADKLTEAQRDADWVRLKPAMEFGVAARVEMVLLAAPEHLEKAAEATAPGTVLAHLGKGGGLDGPRGADVLGLTLGTLGPRLAEVIVAPGCAPETVATAVALVRHLGRSALRVAAPGGVVPRVLAAGRGAAAWLVERGMDAGELSAALQAEGLPGLVRAAPGRMPRRPQAEEALARCLSAMAAEGLRLIARGVVARPSDIDLAMILGAGFARWQGGPMHWAERRGLLILRRDLRAWSADSADLWQPPPLLDDLVSAGNGFQTFARPSAA</sequence>
<comment type="subcellular location">
    <subcellularLocation>
        <location evidence="1">Peroxisome</location>
    </subcellularLocation>
</comment>
<dbReference type="Pfam" id="PF00378">
    <property type="entry name" value="ECH_1"/>
    <property type="match status" value="1"/>
</dbReference>
<keyword evidence="6" id="KW-0456">Lyase</keyword>
<keyword evidence="11" id="KW-1185">Reference proteome</keyword>
<dbReference type="EMBL" id="SSND01000003">
    <property type="protein sequence ID" value="THD82887.1"/>
    <property type="molecule type" value="Genomic_DNA"/>
</dbReference>
<dbReference type="GO" id="GO:0016853">
    <property type="term" value="F:isomerase activity"/>
    <property type="evidence" value="ECO:0007669"/>
    <property type="project" value="UniProtKB-KW"/>
</dbReference>
<dbReference type="GO" id="GO:0016042">
    <property type="term" value="P:lipid catabolic process"/>
    <property type="evidence" value="ECO:0007669"/>
    <property type="project" value="UniProtKB-KW"/>
</dbReference>
<reference evidence="10 11" key="1">
    <citation type="submission" date="2019-04" db="EMBL/GenBank/DDBJ databases">
        <title>Draft genome sequence of Gemmobacter aestuarii sp. nov.</title>
        <authorList>
            <person name="Hameed A."/>
            <person name="Lin S.-Y."/>
            <person name="Shahina M."/>
            <person name="Lai W.-A."/>
            <person name="Young C.-C."/>
        </authorList>
    </citation>
    <scope>NUCLEOTIDE SEQUENCE [LARGE SCALE GENOMIC DNA]</scope>
    <source>
        <strain evidence="10 11">CC-PW-75</strain>
    </source>
</reference>
<dbReference type="InterPro" id="IPR036291">
    <property type="entry name" value="NAD(P)-bd_dom_sf"/>
</dbReference>
<evidence type="ECO:0000256" key="6">
    <source>
        <dbReference type="ARBA" id="ARBA00023239"/>
    </source>
</evidence>
<evidence type="ECO:0000313" key="11">
    <source>
        <dbReference type="Proteomes" id="UP000309450"/>
    </source>
</evidence>
<keyword evidence="3" id="KW-0443">Lipid metabolism</keyword>
<keyword evidence="4" id="KW-0576">Peroxisome</keyword>
<evidence type="ECO:0000256" key="1">
    <source>
        <dbReference type="ARBA" id="ARBA00004275"/>
    </source>
</evidence>
<evidence type="ECO:0000256" key="8">
    <source>
        <dbReference type="ARBA" id="ARBA00049556"/>
    </source>
</evidence>
<comment type="caution">
    <text evidence="10">The sequence shown here is derived from an EMBL/GenBank/DDBJ whole genome shotgun (WGS) entry which is preliminary data.</text>
</comment>
<evidence type="ECO:0000256" key="3">
    <source>
        <dbReference type="ARBA" id="ARBA00022963"/>
    </source>
</evidence>
<dbReference type="InterPro" id="IPR029045">
    <property type="entry name" value="ClpP/crotonase-like_dom_sf"/>
</dbReference>
<keyword evidence="7" id="KW-0511">Multifunctional enzyme</keyword>
<keyword evidence="5" id="KW-0413">Isomerase</keyword>
<gene>
    <name evidence="10" type="ORF">E7811_12085</name>
</gene>
<dbReference type="GO" id="GO:0004300">
    <property type="term" value="F:enoyl-CoA hydratase activity"/>
    <property type="evidence" value="ECO:0007669"/>
    <property type="project" value="UniProtKB-ARBA"/>
</dbReference>
<protein>
    <recommendedName>
        <fullName evidence="9">3-hydroxyacyl-CoA dehydrogenase C-terminal domain-containing protein</fullName>
    </recommendedName>
</protein>
<dbReference type="OrthoDB" id="9771883at2"/>
<dbReference type="RefSeq" id="WP_136394913.1">
    <property type="nucleotide sequence ID" value="NZ_SSND01000003.1"/>
</dbReference>
<dbReference type="InterPro" id="IPR006108">
    <property type="entry name" value="3HC_DH_C"/>
</dbReference>
<evidence type="ECO:0000256" key="2">
    <source>
        <dbReference type="ARBA" id="ARBA00011245"/>
    </source>
</evidence>
<dbReference type="InterPro" id="IPR008927">
    <property type="entry name" value="6-PGluconate_DH-like_C_sf"/>
</dbReference>
<dbReference type="PANTHER" id="PTHR23309:SF49">
    <property type="entry name" value="PEROXISOMAL BIFUNCTIONAL ENZYME"/>
    <property type="match status" value="1"/>
</dbReference>
<proteinExistence type="predicted"/>
<dbReference type="Pfam" id="PF00725">
    <property type="entry name" value="3HCDH"/>
    <property type="match status" value="1"/>
</dbReference>
<dbReference type="Gene3D" id="1.10.1040.10">
    <property type="entry name" value="N-(1-d-carboxylethyl)-l-norvaline Dehydrogenase, domain 2"/>
    <property type="match status" value="1"/>
</dbReference>
<dbReference type="SUPFAM" id="SSF48179">
    <property type="entry name" value="6-phosphogluconate dehydrogenase C-terminal domain-like"/>
    <property type="match status" value="1"/>
</dbReference>
<dbReference type="GO" id="GO:0003857">
    <property type="term" value="F:(3S)-3-hydroxyacyl-CoA dehydrogenase (NAD+) activity"/>
    <property type="evidence" value="ECO:0007669"/>
    <property type="project" value="UniProtKB-EC"/>
</dbReference>
<accession>A0A4S3MLC4</accession>
<evidence type="ECO:0000256" key="5">
    <source>
        <dbReference type="ARBA" id="ARBA00023235"/>
    </source>
</evidence>
<feature type="domain" description="3-hydroxyacyl-CoA dehydrogenase C-terminal" evidence="9">
    <location>
        <begin position="521"/>
        <end position="603"/>
    </location>
</feature>
<comment type="subunit">
    <text evidence="2">Monomer.</text>
</comment>
<dbReference type="InterPro" id="IPR013328">
    <property type="entry name" value="6PGD_dom2"/>
</dbReference>
<dbReference type="SUPFAM" id="SSF52096">
    <property type="entry name" value="ClpP/crotonase"/>
    <property type="match status" value="1"/>
</dbReference>
<dbReference type="CDD" id="cd06558">
    <property type="entry name" value="crotonase-like"/>
    <property type="match status" value="1"/>
</dbReference>
<dbReference type="Proteomes" id="UP000309450">
    <property type="component" value="Unassembled WGS sequence"/>
</dbReference>
<evidence type="ECO:0000259" key="9">
    <source>
        <dbReference type="Pfam" id="PF00725"/>
    </source>
</evidence>